<organism evidence="7 8">
    <name type="scientific">Nocardioides astragali</name>
    <dbReference type="NCBI Taxonomy" id="1776736"/>
    <lineage>
        <taxon>Bacteria</taxon>
        <taxon>Bacillati</taxon>
        <taxon>Actinomycetota</taxon>
        <taxon>Actinomycetes</taxon>
        <taxon>Propionibacteriales</taxon>
        <taxon>Nocardioidaceae</taxon>
        <taxon>Nocardioides</taxon>
    </lineage>
</organism>
<dbReference type="Gene3D" id="3.40.462.20">
    <property type="match status" value="1"/>
</dbReference>
<evidence type="ECO:0000313" key="8">
    <source>
        <dbReference type="Proteomes" id="UP001596524"/>
    </source>
</evidence>
<keyword evidence="8" id="KW-1185">Reference proteome</keyword>
<dbReference type="Proteomes" id="UP001596524">
    <property type="component" value="Unassembled WGS sequence"/>
</dbReference>
<dbReference type="InterPro" id="IPR016166">
    <property type="entry name" value="FAD-bd_PCMH"/>
</dbReference>
<evidence type="ECO:0000256" key="2">
    <source>
        <dbReference type="ARBA" id="ARBA00005466"/>
    </source>
</evidence>
<dbReference type="RefSeq" id="WP_255892679.1">
    <property type="nucleotide sequence ID" value="NZ_JAFMZM010000007.1"/>
</dbReference>
<dbReference type="Gene3D" id="3.30.43.10">
    <property type="entry name" value="Uridine Diphospho-n-acetylenolpyruvylglucosamine Reductase, domain 2"/>
    <property type="match status" value="1"/>
</dbReference>
<evidence type="ECO:0000256" key="5">
    <source>
        <dbReference type="ARBA" id="ARBA00023002"/>
    </source>
</evidence>
<dbReference type="Pfam" id="PF08031">
    <property type="entry name" value="BBE"/>
    <property type="match status" value="1"/>
</dbReference>
<comment type="caution">
    <text evidence="7">The sequence shown here is derived from an EMBL/GenBank/DDBJ whole genome shotgun (WGS) entry which is preliminary data.</text>
</comment>
<dbReference type="PROSITE" id="PS51387">
    <property type="entry name" value="FAD_PCMH"/>
    <property type="match status" value="1"/>
</dbReference>
<dbReference type="Gene3D" id="3.30.465.10">
    <property type="match status" value="1"/>
</dbReference>
<proteinExistence type="inferred from homology"/>
<dbReference type="SUPFAM" id="SSF55103">
    <property type="entry name" value="FAD-linked oxidases, C-terminal domain"/>
    <property type="match status" value="1"/>
</dbReference>
<evidence type="ECO:0000259" key="6">
    <source>
        <dbReference type="PROSITE" id="PS51387"/>
    </source>
</evidence>
<protein>
    <submittedName>
        <fullName evidence="7">FAD-binding oxidoreductase</fullName>
    </submittedName>
</protein>
<dbReference type="PANTHER" id="PTHR42973">
    <property type="entry name" value="BINDING OXIDOREDUCTASE, PUTATIVE (AFU_ORTHOLOGUE AFUA_1G17690)-RELATED"/>
    <property type="match status" value="1"/>
</dbReference>
<comment type="cofactor">
    <cofactor evidence="1">
        <name>FAD</name>
        <dbReference type="ChEBI" id="CHEBI:57692"/>
    </cofactor>
</comment>
<evidence type="ECO:0000256" key="3">
    <source>
        <dbReference type="ARBA" id="ARBA00022630"/>
    </source>
</evidence>
<evidence type="ECO:0000313" key="7">
    <source>
        <dbReference type="EMBL" id="MFC7359203.1"/>
    </source>
</evidence>
<accession>A0ABW2N0I6</accession>
<dbReference type="InterPro" id="IPR006094">
    <property type="entry name" value="Oxid_FAD_bind_N"/>
</dbReference>
<comment type="similarity">
    <text evidence="2">Belongs to the oxygen-dependent FAD-linked oxidoreductase family.</text>
</comment>
<dbReference type="InterPro" id="IPR036318">
    <property type="entry name" value="FAD-bd_PCMH-like_sf"/>
</dbReference>
<evidence type="ECO:0000256" key="1">
    <source>
        <dbReference type="ARBA" id="ARBA00001974"/>
    </source>
</evidence>
<name>A0ABW2N0I6_9ACTN</name>
<sequence>MTHPGSSDLDLGVLRGSLVGQVTGALDAGYDDVRRVWNAAIDRRPVAVVECVNAKDVAAAMSFAKEHALPVSVRSGAHNMSGAAVVEGGVVIDLRRLNHVTVDPVAKRAKVGGGALLGDIDAATQQHGLAVPTGLVSHTGVGGLTLGGGMGWLTRQMGLTADNLVGAQVVTAAGEVLRATEVENADLFWALRGGGGNFGVVTEFEFALHDVGPDVHFAMIFWPLEQGAAVLRLARDVTASLPPDLNIMFGAVNAPPAPFVPPEHQLQPGYVVLVTGFGSAESHANVVSRIDEALPPAFTFNNPMPYVALQQLLDEANAWGHYTYDKGCYLEELSDQVIDVITEHLPRKSSASSVVLFYLLDEAYSAVGENDTAFSGGRSPRYAAFIIGICVDPGDLEAERTWVRGFWQALGPCTIGTGSYVNAMTEFEDDRVRASYGPEKYARLARIKARYDPDNVFRLGANILPAADSGELSRTS</sequence>
<reference evidence="8" key="1">
    <citation type="journal article" date="2019" name="Int. J. Syst. Evol. Microbiol.">
        <title>The Global Catalogue of Microorganisms (GCM) 10K type strain sequencing project: providing services to taxonomists for standard genome sequencing and annotation.</title>
        <authorList>
            <consortium name="The Broad Institute Genomics Platform"/>
            <consortium name="The Broad Institute Genome Sequencing Center for Infectious Disease"/>
            <person name="Wu L."/>
            <person name="Ma J."/>
        </authorList>
    </citation>
    <scope>NUCLEOTIDE SEQUENCE [LARGE SCALE GENOMIC DNA]</scope>
    <source>
        <strain evidence="8">FCH27</strain>
    </source>
</reference>
<gene>
    <name evidence="7" type="ORF">ACFQO6_02895</name>
</gene>
<dbReference type="InterPro" id="IPR016164">
    <property type="entry name" value="FAD-linked_Oxase-like_C"/>
</dbReference>
<keyword evidence="4" id="KW-0274">FAD</keyword>
<dbReference type="EMBL" id="JBHTCH010000002">
    <property type="protein sequence ID" value="MFC7359203.1"/>
    <property type="molecule type" value="Genomic_DNA"/>
</dbReference>
<dbReference type="InterPro" id="IPR016169">
    <property type="entry name" value="FAD-bd_PCMH_sub2"/>
</dbReference>
<feature type="domain" description="FAD-binding PCMH-type" evidence="6">
    <location>
        <begin position="41"/>
        <end position="211"/>
    </location>
</feature>
<dbReference type="InterPro" id="IPR016167">
    <property type="entry name" value="FAD-bd_PCMH_sub1"/>
</dbReference>
<dbReference type="InterPro" id="IPR050416">
    <property type="entry name" value="FAD-linked_Oxidoreductase"/>
</dbReference>
<keyword evidence="3" id="KW-0285">Flavoprotein</keyword>
<dbReference type="InterPro" id="IPR012951">
    <property type="entry name" value="BBE"/>
</dbReference>
<keyword evidence="5" id="KW-0560">Oxidoreductase</keyword>
<dbReference type="PANTHER" id="PTHR42973:SF39">
    <property type="entry name" value="FAD-BINDING PCMH-TYPE DOMAIN-CONTAINING PROTEIN"/>
    <property type="match status" value="1"/>
</dbReference>
<evidence type="ECO:0000256" key="4">
    <source>
        <dbReference type="ARBA" id="ARBA00022827"/>
    </source>
</evidence>
<dbReference type="Pfam" id="PF01565">
    <property type="entry name" value="FAD_binding_4"/>
    <property type="match status" value="1"/>
</dbReference>
<dbReference type="SUPFAM" id="SSF56176">
    <property type="entry name" value="FAD-binding/transporter-associated domain-like"/>
    <property type="match status" value="1"/>
</dbReference>